<name>A0ABX6QRE3_9HYPH</name>
<dbReference type="Pfam" id="PF13174">
    <property type="entry name" value="TPR_6"/>
    <property type="match status" value="1"/>
</dbReference>
<comment type="function">
    <text evidence="1">Mediates coordination of peptidoglycan synthesis and outer membrane constriction during cell division.</text>
</comment>
<feature type="region of interest" description="Disordered" evidence="2">
    <location>
        <begin position="107"/>
        <end position="162"/>
    </location>
</feature>
<accession>A0ABX6QRE3</accession>
<feature type="chain" id="PRO_5044928592" description="Cell division coordinator CpoB" evidence="1">
    <location>
        <begin position="25"/>
        <end position="333"/>
    </location>
</feature>
<feature type="coiled-coil region" evidence="1">
    <location>
        <begin position="65"/>
        <end position="99"/>
    </location>
</feature>
<keyword evidence="1" id="KW-0131">Cell cycle</keyword>
<evidence type="ECO:0000256" key="1">
    <source>
        <dbReference type="HAMAP-Rule" id="MF_02066"/>
    </source>
</evidence>
<dbReference type="Gene3D" id="1.25.40.10">
    <property type="entry name" value="Tetratricopeptide repeat domain"/>
    <property type="match status" value="1"/>
</dbReference>
<dbReference type="InterPro" id="IPR011990">
    <property type="entry name" value="TPR-like_helical_dom_sf"/>
</dbReference>
<dbReference type="EMBL" id="CP058350">
    <property type="protein sequence ID" value="QLF71179.1"/>
    <property type="molecule type" value="Genomic_DNA"/>
</dbReference>
<dbReference type="RefSeq" id="WP_138287874.1">
    <property type="nucleotide sequence ID" value="NZ_CP058350.1"/>
</dbReference>
<keyword evidence="1" id="KW-0175">Coiled coil</keyword>
<dbReference type="NCBIfam" id="TIGR02795">
    <property type="entry name" value="tol_pal_ybgF"/>
    <property type="match status" value="1"/>
</dbReference>
<keyword evidence="1" id="KW-0574">Periplasm</keyword>
<keyword evidence="1" id="KW-0732">Signal</keyword>
<protein>
    <recommendedName>
        <fullName evidence="1">Cell division coordinator CpoB</fullName>
    </recommendedName>
</protein>
<dbReference type="HAMAP" id="MF_02066">
    <property type="entry name" value="CpoB"/>
    <property type="match status" value="1"/>
</dbReference>
<comment type="subcellular location">
    <subcellularLocation>
        <location evidence="1">Periplasm</location>
    </subcellularLocation>
</comment>
<gene>
    <name evidence="3" type="primary">ybgF</name>
    <name evidence="1" type="synonym">cpoB</name>
    <name evidence="3" type="ORF">FE840_017350</name>
</gene>
<keyword evidence="1" id="KW-0132">Cell division</keyword>
<evidence type="ECO:0000313" key="4">
    <source>
        <dbReference type="Proteomes" id="UP000308530"/>
    </source>
</evidence>
<dbReference type="Pfam" id="PF13432">
    <property type="entry name" value="TPR_16"/>
    <property type="match status" value="1"/>
</dbReference>
<dbReference type="SUPFAM" id="SSF48452">
    <property type="entry name" value="TPR-like"/>
    <property type="match status" value="1"/>
</dbReference>
<dbReference type="InterPro" id="IPR034706">
    <property type="entry name" value="CpoB"/>
</dbReference>
<comment type="similarity">
    <text evidence="1">Belongs to the CpoB family.</text>
</comment>
<organism evidence="3 4">
    <name type="scientific">Peteryoungia desertarenae</name>
    <dbReference type="NCBI Taxonomy" id="1813451"/>
    <lineage>
        <taxon>Bacteria</taxon>
        <taxon>Pseudomonadati</taxon>
        <taxon>Pseudomonadota</taxon>
        <taxon>Alphaproteobacteria</taxon>
        <taxon>Hyphomicrobiales</taxon>
        <taxon>Rhizobiaceae</taxon>
        <taxon>Peteryoungia</taxon>
    </lineage>
</organism>
<proteinExistence type="inferred from homology"/>
<feature type="signal peptide" evidence="1">
    <location>
        <begin position="1"/>
        <end position="24"/>
    </location>
</feature>
<dbReference type="InterPro" id="IPR019734">
    <property type="entry name" value="TPR_rpt"/>
</dbReference>
<evidence type="ECO:0000313" key="3">
    <source>
        <dbReference type="EMBL" id="QLF71179.1"/>
    </source>
</evidence>
<reference evidence="3 4" key="1">
    <citation type="submission" date="2020-06" db="EMBL/GenBank/DDBJ databases">
        <title>Genome sequence of Rhizobium sp strain ADMK78.</title>
        <authorList>
            <person name="Rahi P."/>
        </authorList>
    </citation>
    <scope>NUCLEOTIDE SEQUENCE [LARGE SCALE GENOMIC DNA]</scope>
    <source>
        <strain evidence="3 4">ADMK78</strain>
    </source>
</reference>
<sequence length="333" mass="35279" precursor="true">MNKLVMAAMLATASLAGLPGSAGAFQITLPFSIGQPKTPPAAVPQATVPQAGVEMVQATDPSLRILELEEQIRSLNGRIEEMSFQLLQMQEQMRKTQEDNEFRFQDLEGGAAKPGGQQNGSLQRPATAAAPSDSVAGIITQTPDAGLPAGTNQTSPGTAPGEQLLGSIQLDQNGMPTIATRNEGVSNSAALPGVDPGLAPGQTAALTSENDVYQVAYAHVLSGDYALAENEFRQFIERFPNSQRVADANFWLGEAQFSQGNFNEAAKTFLNAHQTYGSSPKAPEMLLKLGMSLAALENVETACATMREVTKRYPKASRAVVSKVASEQKRLGC</sequence>
<keyword evidence="4" id="KW-1185">Reference proteome</keyword>
<dbReference type="InterPro" id="IPR014162">
    <property type="entry name" value="CpoB_C"/>
</dbReference>
<evidence type="ECO:0000256" key="2">
    <source>
        <dbReference type="SAM" id="MobiDB-lite"/>
    </source>
</evidence>
<dbReference type="Proteomes" id="UP000308530">
    <property type="component" value="Chromosome"/>
</dbReference>